<dbReference type="EMBL" id="CM042050">
    <property type="protein sequence ID" value="KAI3734172.1"/>
    <property type="molecule type" value="Genomic_DNA"/>
</dbReference>
<accession>A0ACB9CJ55</accession>
<reference evidence="2" key="1">
    <citation type="journal article" date="2022" name="Mol. Ecol. Resour.">
        <title>The genomes of chicory, endive, great burdock and yacon provide insights into Asteraceae palaeo-polyploidization history and plant inulin production.</title>
        <authorList>
            <person name="Fan W."/>
            <person name="Wang S."/>
            <person name="Wang H."/>
            <person name="Wang A."/>
            <person name="Jiang F."/>
            <person name="Liu H."/>
            <person name="Zhao H."/>
            <person name="Xu D."/>
            <person name="Zhang Y."/>
        </authorList>
    </citation>
    <scope>NUCLEOTIDE SEQUENCE [LARGE SCALE GENOMIC DNA]</scope>
    <source>
        <strain evidence="2">cv. Niubang</strain>
    </source>
</reference>
<keyword evidence="2" id="KW-1185">Reference proteome</keyword>
<protein>
    <submittedName>
        <fullName evidence="1">Uncharacterized protein</fullName>
    </submittedName>
</protein>
<comment type="caution">
    <text evidence="1">The sequence shown here is derived from an EMBL/GenBank/DDBJ whole genome shotgun (WGS) entry which is preliminary data.</text>
</comment>
<sequence>MVVEVIFLWRLFRIVYIWLLHLLLFLEIRHDWFHANLLFLRLYGLCLLRHISGTWKCGFPCLIALCSLPVCGHKMRLAVFRL</sequence>
<dbReference type="Proteomes" id="UP001055879">
    <property type="component" value="Linkage Group LG04"/>
</dbReference>
<name>A0ACB9CJ55_ARCLA</name>
<organism evidence="1 2">
    <name type="scientific">Arctium lappa</name>
    <name type="common">Greater burdock</name>
    <name type="synonym">Lappa major</name>
    <dbReference type="NCBI Taxonomy" id="4217"/>
    <lineage>
        <taxon>Eukaryota</taxon>
        <taxon>Viridiplantae</taxon>
        <taxon>Streptophyta</taxon>
        <taxon>Embryophyta</taxon>
        <taxon>Tracheophyta</taxon>
        <taxon>Spermatophyta</taxon>
        <taxon>Magnoliopsida</taxon>
        <taxon>eudicotyledons</taxon>
        <taxon>Gunneridae</taxon>
        <taxon>Pentapetalae</taxon>
        <taxon>asterids</taxon>
        <taxon>campanulids</taxon>
        <taxon>Asterales</taxon>
        <taxon>Asteraceae</taxon>
        <taxon>Carduoideae</taxon>
        <taxon>Cardueae</taxon>
        <taxon>Arctiinae</taxon>
        <taxon>Arctium</taxon>
    </lineage>
</organism>
<proteinExistence type="predicted"/>
<evidence type="ECO:0000313" key="2">
    <source>
        <dbReference type="Proteomes" id="UP001055879"/>
    </source>
</evidence>
<gene>
    <name evidence="1" type="ORF">L6452_13636</name>
</gene>
<evidence type="ECO:0000313" key="1">
    <source>
        <dbReference type="EMBL" id="KAI3734172.1"/>
    </source>
</evidence>
<reference evidence="1 2" key="2">
    <citation type="journal article" date="2022" name="Mol. Ecol. Resour.">
        <title>The genomes of chicory, endive, great burdock and yacon provide insights into Asteraceae paleo-polyploidization history and plant inulin production.</title>
        <authorList>
            <person name="Fan W."/>
            <person name="Wang S."/>
            <person name="Wang H."/>
            <person name="Wang A."/>
            <person name="Jiang F."/>
            <person name="Liu H."/>
            <person name="Zhao H."/>
            <person name="Xu D."/>
            <person name="Zhang Y."/>
        </authorList>
    </citation>
    <scope>NUCLEOTIDE SEQUENCE [LARGE SCALE GENOMIC DNA]</scope>
    <source>
        <strain evidence="2">cv. Niubang</strain>
    </source>
</reference>